<reference evidence="2 4" key="2">
    <citation type="submission" date="2016-10" db="EMBL/GenBank/DDBJ databases">
        <authorList>
            <person name="Varghese N."/>
            <person name="Submissions S."/>
        </authorList>
    </citation>
    <scope>NUCLEOTIDE SEQUENCE [LARGE SCALE GENOMIC DNA]</scope>
    <source>
        <strain evidence="2 4">DSM 14939</strain>
    </source>
</reference>
<sequence length="478" mass="52442">MTNTEQVLPRPVVAALLPDSADWDETNLLPAGAAVRDLPVEIPKWEYIPIPGTKTLLTLYWRTGISTHLIESREFKSEDYPLIPPDERVFEVPTLYLVQGIHDVWYQLTTTNGETSESEKKAITIDLTPPLTAVIERLKFDTTTVTEQYLTDHGQQLVAEVPVYQDCKPGDVITWYWNSNPLNVQPGDEVDSRLLLRGETQPLSVEYPGSMIIASGDGEHYAFYTLRDRAGNVSAFSQPALLQVSAQPVPRVLPAPRITETSGSSSSTLNPYDALKGAHVEIPDAAVIYPGETVRVQWGEPGTVGAYRTEPAESAVFTIPSTHIAQHFDKSIPVYYEVFESGVELPHVSRVHTLSVSKLEGFPVVQCDKVTGGQLSLGGIATGGKASFTLARWSFMGPDQFVSIEVRGTDNAGTLVVVPVVTGYPVPGEATTIAVGHIFKADLQRFKIGGLLEVRVRVSFDAKLTWQRFPSLTPTLYP</sequence>
<dbReference type="Proteomes" id="UP000183042">
    <property type="component" value="Unassembled WGS sequence"/>
</dbReference>
<dbReference type="Proteomes" id="UP000050411">
    <property type="component" value="Unassembled WGS sequence"/>
</dbReference>
<dbReference type="AlphaFoldDB" id="A0A0P9LYE9"/>
<evidence type="ECO:0000313" key="4">
    <source>
        <dbReference type="Proteomes" id="UP000183042"/>
    </source>
</evidence>
<organism evidence="1 3">
    <name type="scientific">Pseudomonas congelans</name>
    <dbReference type="NCBI Taxonomy" id="200452"/>
    <lineage>
        <taxon>Bacteria</taxon>
        <taxon>Pseudomonadati</taxon>
        <taxon>Pseudomonadota</taxon>
        <taxon>Gammaproteobacteria</taxon>
        <taxon>Pseudomonadales</taxon>
        <taxon>Pseudomonadaceae</taxon>
        <taxon>Pseudomonas</taxon>
    </lineage>
</organism>
<name>A0A0P9LYE9_9PSED</name>
<protein>
    <submittedName>
        <fullName evidence="1">Uncharacterized protein</fullName>
    </submittedName>
</protein>
<evidence type="ECO:0000313" key="1">
    <source>
        <dbReference type="EMBL" id="KPW83660.1"/>
    </source>
</evidence>
<comment type="caution">
    <text evidence="1">The sequence shown here is derived from an EMBL/GenBank/DDBJ whole genome shotgun (WGS) entry which is preliminary data.</text>
</comment>
<reference evidence="1 3" key="1">
    <citation type="submission" date="2015-09" db="EMBL/GenBank/DDBJ databases">
        <title>Genome announcement of multiple Pseudomonas syringae strains.</title>
        <authorList>
            <person name="Thakur S."/>
            <person name="Wang P.W."/>
            <person name="Gong Y."/>
            <person name="Weir B.S."/>
            <person name="Guttman D.S."/>
        </authorList>
    </citation>
    <scope>NUCLEOTIDE SEQUENCE [LARGE SCALE GENOMIC DNA]</scope>
    <source>
        <strain evidence="1 3">ICMP19117</strain>
    </source>
</reference>
<evidence type="ECO:0000313" key="2">
    <source>
        <dbReference type="EMBL" id="SDO39118.1"/>
    </source>
</evidence>
<accession>A0A0P9LYE9</accession>
<proteinExistence type="predicted"/>
<gene>
    <name evidence="1" type="ORF">ALO92_00370</name>
    <name evidence="2" type="ORF">SAMN05216596_101217</name>
</gene>
<keyword evidence="4" id="KW-1185">Reference proteome</keyword>
<dbReference type="RefSeq" id="WP_054993945.1">
    <property type="nucleotide sequence ID" value="NZ_FNJH01000001.1"/>
</dbReference>
<dbReference type="PATRIC" id="fig|200452.3.peg.470"/>
<dbReference type="EMBL" id="FNJH01000001">
    <property type="protein sequence ID" value="SDO39118.1"/>
    <property type="molecule type" value="Genomic_DNA"/>
</dbReference>
<dbReference type="GeneID" id="65073491"/>
<evidence type="ECO:0000313" key="3">
    <source>
        <dbReference type="Proteomes" id="UP000050411"/>
    </source>
</evidence>
<dbReference type="EMBL" id="LJQB01000065">
    <property type="protein sequence ID" value="KPW83660.1"/>
    <property type="molecule type" value="Genomic_DNA"/>
</dbReference>